<organism evidence="2 3">
    <name type="scientific">Cyclospora cayetanensis</name>
    <dbReference type="NCBI Taxonomy" id="88456"/>
    <lineage>
        <taxon>Eukaryota</taxon>
        <taxon>Sar</taxon>
        <taxon>Alveolata</taxon>
        <taxon>Apicomplexa</taxon>
        <taxon>Conoidasida</taxon>
        <taxon>Coccidia</taxon>
        <taxon>Eucoccidiorida</taxon>
        <taxon>Eimeriorina</taxon>
        <taxon>Eimeriidae</taxon>
        <taxon>Cyclospora</taxon>
    </lineage>
</organism>
<dbReference type="InParanoid" id="A0A1D3D1F7"/>
<evidence type="ECO:0000313" key="3">
    <source>
        <dbReference type="Proteomes" id="UP000095192"/>
    </source>
</evidence>
<sequence length="186" mass="20448">MMGAPEESFGLEMPATDTWRASVEASILGAVQTLFRQPHAEQQVETSNKTEEDSLDAASSPAEEEEEEDDTLKEAKWRLQQLQQLGVDDVIRCTFKLQQSSDQRQENRHELPDDRLQVVHVVGEFKRLLGTGGGLALIPALRFGALSQLLHRFSSPSLLAPSEHALKYAPPPHAAACSCMQLSATA</sequence>
<comment type="caution">
    <text evidence="2">The sequence shown here is derived from an EMBL/GenBank/DDBJ whole genome shotgun (WGS) entry which is preliminary data.</text>
</comment>
<feature type="compositionally biased region" description="Acidic residues" evidence="1">
    <location>
        <begin position="62"/>
        <end position="71"/>
    </location>
</feature>
<dbReference type="AlphaFoldDB" id="A0A1D3D1F7"/>
<dbReference type="VEuPathDB" id="ToxoDB:LOC34624035"/>
<feature type="region of interest" description="Disordered" evidence="1">
    <location>
        <begin position="38"/>
        <end position="71"/>
    </location>
</feature>
<name>A0A1D3D1F7_9EIME</name>
<accession>A0A1D3D1F7</accession>
<dbReference type="GO" id="GO:0016740">
    <property type="term" value="F:transferase activity"/>
    <property type="evidence" value="ECO:0007669"/>
    <property type="project" value="UniProtKB-KW"/>
</dbReference>
<proteinExistence type="predicted"/>
<reference evidence="2 3" key="1">
    <citation type="journal article" date="2016" name="BMC Genomics">
        <title>Comparative genomics reveals Cyclospora cayetanensis possesses coccidia-like metabolism and invasion components but unique surface antigens.</title>
        <authorList>
            <person name="Liu S."/>
            <person name="Wang L."/>
            <person name="Zheng H."/>
            <person name="Xu Z."/>
            <person name="Roellig D.M."/>
            <person name="Li N."/>
            <person name="Frace M.A."/>
            <person name="Tang K."/>
            <person name="Arrowood M.J."/>
            <person name="Moss D.M."/>
            <person name="Zhang L."/>
            <person name="Feng Y."/>
            <person name="Xiao L."/>
        </authorList>
    </citation>
    <scope>NUCLEOTIDE SEQUENCE [LARGE SCALE GENOMIC DNA]</scope>
    <source>
        <strain evidence="2 3">CHN_HEN01</strain>
    </source>
</reference>
<protein>
    <submittedName>
        <fullName evidence="2">Hect-domain (Ubiquitin-transferase) domain-containing protein</fullName>
    </submittedName>
</protein>
<dbReference type="EMBL" id="JROU02001149">
    <property type="protein sequence ID" value="OEH77282.1"/>
    <property type="molecule type" value="Genomic_DNA"/>
</dbReference>
<evidence type="ECO:0000256" key="1">
    <source>
        <dbReference type="SAM" id="MobiDB-lite"/>
    </source>
</evidence>
<dbReference type="VEuPathDB" id="ToxoDB:cyc_08850"/>
<gene>
    <name evidence="2" type="ORF">cyc_08850</name>
</gene>
<keyword evidence="3" id="KW-1185">Reference proteome</keyword>
<dbReference type="Proteomes" id="UP000095192">
    <property type="component" value="Unassembled WGS sequence"/>
</dbReference>
<evidence type="ECO:0000313" key="2">
    <source>
        <dbReference type="EMBL" id="OEH77282.1"/>
    </source>
</evidence>